<proteinExistence type="predicted"/>
<keyword evidence="3 6" id="KW-0479">Metal-binding</keyword>
<evidence type="ECO:0000256" key="4">
    <source>
        <dbReference type="ARBA" id="ARBA00022982"/>
    </source>
</evidence>
<dbReference type="GO" id="GO:0046872">
    <property type="term" value="F:metal ion binding"/>
    <property type="evidence" value="ECO:0007669"/>
    <property type="project" value="UniProtKB-KW"/>
</dbReference>
<feature type="binding site" description="axial binding residue" evidence="6">
    <location>
        <position position="45"/>
    </location>
    <ligand>
        <name>heme c</name>
        <dbReference type="ChEBI" id="CHEBI:61717"/>
        <label>1</label>
    </ligand>
    <ligandPart>
        <name>Fe</name>
        <dbReference type="ChEBI" id="CHEBI:18248"/>
    </ligandPart>
</feature>
<dbReference type="InterPro" id="IPR002322">
    <property type="entry name" value="Cyt_c_III"/>
</dbReference>
<keyword evidence="2 6" id="KW-0349">Heme</keyword>
<dbReference type="AlphaFoldDB" id="A0A9X4RMI8"/>
<dbReference type="EMBL" id="JAPHEH010000001">
    <property type="protein sequence ID" value="MDG4476228.1"/>
    <property type="molecule type" value="Genomic_DNA"/>
</dbReference>
<name>A0A9X4RMI8_9BACT</name>
<feature type="chain" id="PRO_5040970447" evidence="7">
    <location>
        <begin position="25"/>
        <end position="97"/>
    </location>
</feature>
<dbReference type="Proteomes" id="UP001154240">
    <property type="component" value="Unassembled WGS sequence"/>
</dbReference>
<dbReference type="GO" id="GO:0009055">
    <property type="term" value="F:electron transfer activity"/>
    <property type="evidence" value="ECO:0007669"/>
    <property type="project" value="InterPro"/>
</dbReference>
<accession>A0A9X4RMI8</accession>
<keyword evidence="7" id="KW-0732">Signal</keyword>
<dbReference type="GO" id="GO:0020037">
    <property type="term" value="F:heme binding"/>
    <property type="evidence" value="ECO:0007669"/>
    <property type="project" value="InterPro"/>
</dbReference>
<dbReference type="RefSeq" id="WP_307633198.1">
    <property type="nucleotide sequence ID" value="NZ_JAPHEH010000001.1"/>
</dbReference>
<reference evidence="8" key="2">
    <citation type="submission" date="2022-10" db="EMBL/GenBank/DDBJ databases">
        <authorList>
            <person name="Aronson H.S."/>
        </authorList>
    </citation>
    <scope>NUCLEOTIDE SEQUENCE</scope>
    <source>
        <strain evidence="8">RS19-109</strain>
    </source>
</reference>
<evidence type="ECO:0000313" key="9">
    <source>
        <dbReference type="Proteomes" id="UP001154240"/>
    </source>
</evidence>
<comment type="cofactor">
    <cofactor evidence="6">
        <name>heme c</name>
        <dbReference type="ChEBI" id="CHEBI:61717"/>
    </cofactor>
    <text evidence="6">Binds 4 heme c groups covalently per monomer.</text>
</comment>
<reference evidence="8" key="1">
    <citation type="journal article" date="2022" name="bioRxiv">
        <title>Thiovibrio frasassiensisgen. nov., sp. nov., an autotrophic, elemental sulfur disproportionating bacterium isolated from sulfidic karst sediment, and proposal of Thiovibrionaceae fam. nov.</title>
        <authorList>
            <person name="Aronson H."/>
            <person name="Thomas C."/>
            <person name="Bhattacharyya M."/>
            <person name="Eckstein S."/>
            <person name="Jensen S."/>
            <person name="Barco R."/>
            <person name="Macalady J."/>
            <person name="Amend J."/>
        </authorList>
    </citation>
    <scope>NUCLEOTIDE SEQUENCE</scope>
    <source>
        <strain evidence="8">RS19-109</strain>
    </source>
</reference>
<dbReference type="SUPFAM" id="SSF48695">
    <property type="entry name" value="Multiheme cytochromes"/>
    <property type="match status" value="1"/>
</dbReference>
<evidence type="ECO:0000256" key="3">
    <source>
        <dbReference type="ARBA" id="ARBA00022723"/>
    </source>
</evidence>
<feature type="signal peptide" evidence="7">
    <location>
        <begin position="1"/>
        <end position="24"/>
    </location>
</feature>
<gene>
    <name evidence="8" type="ORF">OLX77_08680</name>
</gene>
<evidence type="ECO:0000256" key="6">
    <source>
        <dbReference type="PIRSR" id="PIRSR602322-1"/>
    </source>
</evidence>
<feature type="binding site" description="axial binding residue" evidence="6">
    <location>
        <position position="58"/>
    </location>
    <ligand>
        <name>heme c</name>
        <dbReference type="ChEBI" id="CHEBI:61717"/>
        <label>1</label>
    </ligand>
    <ligandPart>
        <name>Fe</name>
        <dbReference type="ChEBI" id="CHEBI:18248"/>
    </ligandPart>
</feature>
<dbReference type="PRINTS" id="PR00609">
    <property type="entry name" value="CYTOCHROMEC3"/>
</dbReference>
<organism evidence="8 9">
    <name type="scientific">Thiovibrio frasassiensis</name>
    <dbReference type="NCBI Taxonomy" id="2984131"/>
    <lineage>
        <taxon>Bacteria</taxon>
        <taxon>Pseudomonadati</taxon>
        <taxon>Thermodesulfobacteriota</taxon>
        <taxon>Desulfobulbia</taxon>
        <taxon>Desulfobulbales</taxon>
        <taxon>Thiovibrionaceae</taxon>
        <taxon>Thiovibrio</taxon>
    </lineage>
</organism>
<dbReference type="Gene3D" id="3.90.10.10">
    <property type="entry name" value="Cytochrome C3"/>
    <property type="match status" value="1"/>
</dbReference>
<protein>
    <submittedName>
        <fullName evidence="8">Cytochrome c family protein</fullName>
    </submittedName>
</protein>
<sequence>MKKTVICSAAFALVFGFATVSAFAGDVVVYDTAKAMGGSKVTFNHKAHGTKLGDCKKCHEGTPAKIAMSKDLAHKALCKDCHAKMSGPTKCNECHKK</sequence>
<comment type="caution">
    <text evidence="8">The sequence shown here is derived from an EMBL/GenBank/DDBJ whole genome shotgun (WGS) entry which is preliminary data.</text>
</comment>
<evidence type="ECO:0000256" key="1">
    <source>
        <dbReference type="ARBA" id="ARBA00022448"/>
    </source>
</evidence>
<keyword evidence="4" id="KW-0249">Electron transport</keyword>
<keyword evidence="5 6" id="KW-0408">Iron</keyword>
<evidence type="ECO:0000313" key="8">
    <source>
        <dbReference type="EMBL" id="MDG4476228.1"/>
    </source>
</evidence>
<feature type="binding site" description="axial binding residue" evidence="6">
    <location>
        <position position="59"/>
    </location>
    <ligand>
        <name>heme c</name>
        <dbReference type="ChEBI" id="CHEBI:61717"/>
        <label>1</label>
    </ligand>
    <ligandPart>
        <name>Fe</name>
        <dbReference type="ChEBI" id="CHEBI:18248"/>
    </ligandPart>
</feature>
<evidence type="ECO:0000256" key="7">
    <source>
        <dbReference type="SAM" id="SignalP"/>
    </source>
</evidence>
<feature type="binding site" description="axial binding residue" evidence="6">
    <location>
        <position position="48"/>
    </location>
    <ligand>
        <name>heme c</name>
        <dbReference type="ChEBI" id="CHEBI:61717"/>
        <label>1</label>
    </ligand>
    <ligandPart>
        <name>Fe</name>
        <dbReference type="ChEBI" id="CHEBI:18248"/>
    </ligandPart>
</feature>
<keyword evidence="9" id="KW-1185">Reference proteome</keyword>
<dbReference type="InterPro" id="IPR036280">
    <property type="entry name" value="Multihaem_cyt_sf"/>
</dbReference>
<keyword evidence="1" id="KW-0813">Transport</keyword>
<evidence type="ECO:0000256" key="5">
    <source>
        <dbReference type="ARBA" id="ARBA00023004"/>
    </source>
</evidence>
<feature type="binding site" description="axial binding residue" evidence="6">
    <location>
        <position position="55"/>
    </location>
    <ligand>
        <name>heme c</name>
        <dbReference type="ChEBI" id="CHEBI:61717"/>
        <label>1</label>
    </ligand>
    <ligandPart>
        <name>Fe</name>
        <dbReference type="ChEBI" id="CHEBI:18248"/>
    </ligandPart>
</feature>
<dbReference type="CDD" id="cd08168">
    <property type="entry name" value="Cytochrom_C3"/>
    <property type="match status" value="1"/>
</dbReference>
<evidence type="ECO:0000256" key="2">
    <source>
        <dbReference type="ARBA" id="ARBA00022617"/>
    </source>
</evidence>